<dbReference type="SUPFAM" id="SSF48403">
    <property type="entry name" value="Ankyrin repeat"/>
    <property type="match status" value="1"/>
</dbReference>
<dbReference type="PROSITE" id="PS50088">
    <property type="entry name" value="ANK_REPEAT"/>
    <property type="match status" value="2"/>
</dbReference>
<feature type="repeat" description="ANK" evidence="3">
    <location>
        <begin position="50"/>
        <end position="82"/>
    </location>
</feature>
<dbReference type="InterPro" id="IPR002110">
    <property type="entry name" value="Ankyrin_rpt"/>
</dbReference>
<dbReference type="EMBL" id="RKLP01000014">
    <property type="protein sequence ID" value="RVW07100.1"/>
    <property type="molecule type" value="Genomic_DNA"/>
</dbReference>
<name>A0A3S3AS20_9NOCA</name>
<organism evidence="4 5">
    <name type="scientific">Prescottella agglutinans</name>
    <dbReference type="NCBI Taxonomy" id="1644129"/>
    <lineage>
        <taxon>Bacteria</taxon>
        <taxon>Bacillati</taxon>
        <taxon>Actinomycetota</taxon>
        <taxon>Actinomycetes</taxon>
        <taxon>Mycobacteriales</taxon>
        <taxon>Nocardiaceae</taxon>
        <taxon>Prescottella</taxon>
    </lineage>
</organism>
<dbReference type="InterPro" id="IPR050745">
    <property type="entry name" value="Multifunctional_regulatory"/>
</dbReference>
<keyword evidence="1" id="KW-0677">Repeat</keyword>
<feature type="repeat" description="ANK" evidence="3">
    <location>
        <begin position="83"/>
        <end position="124"/>
    </location>
</feature>
<evidence type="ECO:0000256" key="1">
    <source>
        <dbReference type="ARBA" id="ARBA00022737"/>
    </source>
</evidence>
<dbReference type="Proteomes" id="UP000286208">
    <property type="component" value="Unassembled WGS sequence"/>
</dbReference>
<evidence type="ECO:0008006" key="6">
    <source>
        <dbReference type="Google" id="ProtNLM"/>
    </source>
</evidence>
<dbReference type="Gene3D" id="1.25.40.20">
    <property type="entry name" value="Ankyrin repeat-containing domain"/>
    <property type="match status" value="1"/>
</dbReference>
<reference evidence="4 5" key="1">
    <citation type="submission" date="2018-11" db="EMBL/GenBank/DDBJ databases">
        <title>Rhodococcus spongicola sp. nov. and Rhodococcus xishaensis sp. nov. from marine sponges.</title>
        <authorList>
            <person name="Li L."/>
            <person name="Lin H.W."/>
        </authorList>
    </citation>
    <scope>NUCLEOTIDE SEQUENCE [LARGE SCALE GENOMIC DNA]</scope>
    <source>
        <strain evidence="4 5">CCTCC AB2014297</strain>
    </source>
</reference>
<dbReference type="PROSITE" id="PS50297">
    <property type="entry name" value="ANK_REP_REGION"/>
    <property type="match status" value="1"/>
</dbReference>
<dbReference type="SMART" id="SM00248">
    <property type="entry name" value="ANK"/>
    <property type="match status" value="3"/>
</dbReference>
<dbReference type="OrthoDB" id="4722540at2"/>
<gene>
    <name evidence="4" type="ORF">EGT67_22950</name>
</gene>
<sequence length="188" mass="21779">MKTFWKRRAAKAVQQDEYRLHRSAMKEDPSQLKELLVGHGWDVDEVEKGMLHTPLMLAVEMERTESIELLLDHGADPNLQNIEGRTALHLLPERQPITWTRIENKVRIAELLLRHGADLAISDRYGGQPLWYAVFHVKEPEDVQLVEMYLNHGADPRYKNEKNGQSPLDFAKKVAYRPLVESLERHLG</sequence>
<dbReference type="PANTHER" id="PTHR24189">
    <property type="entry name" value="MYOTROPHIN"/>
    <property type="match status" value="1"/>
</dbReference>
<keyword evidence="5" id="KW-1185">Reference proteome</keyword>
<dbReference type="PANTHER" id="PTHR24189:SF50">
    <property type="entry name" value="ANKYRIN REPEAT AND SOCS BOX PROTEIN 2"/>
    <property type="match status" value="1"/>
</dbReference>
<proteinExistence type="predicted"/>
<evidence type="ECO:0000256" key="3">
    <source>
        <dbReference type="PROSITE-ProRule" id="PRU00023"/>
    </source>
</evidence>
<evidence type="ECO:0000313" key="5">
    <source>
        <dbReference type="Proteomes" id="UP000286208"/>
    </source>
</evidence>
<dbReference type="Pfam" id="PF12796">
    <property type="entry name" value="Ank_2"/>
    <property type="match status" value="1"/>
</dbReference>
<dbReference type="InterPro" id="IPR036770">
    <property type="entry name" value="Ankyrin_rpt-contain_sf"/>
</dbReference>
<protein>
    <recommendedName>
        <fullName evidence="6">Ankyrin repeat domain-containing protein</fullName>
    </recommendedName>
</protein>
<dbReference type="AlphaFoldDB" id="A0A3S3AS20"/>
<comment type="caution">
    <text evidence="4">The sequence shown here is derived from an EMBL/GenBank/DDBJ whole genome shotgun (WGS) entry which is preliminary data.</text>
</comment>
<evidence type="ECO:0000313" key="4">
    <source>
        <dbReference type="EMBL" id="RVW07100.1"/>
    </source>
</evidence>
<accession>A0A3S3AS20</accession>
<keyword evidence="2 3" id="KW-0040">ANK repeat</keyword>
<dbReference type="RefSeq" id="WP_127918421.1">
    <property type="nucleotide sequence ID" value="NZ_RKLP01000014.1"/>
</dbReference>
<evidence type="ECO:0000256" key="2">
    <source>
        <dbReference type="ARBA" id="ARBA00023043"/>
    </source>
</evidence>